<sequence length="100" mass="11618">MNNVIITNYIESSSLSKLAPPKATARFSTRHDKKSQLSDRHARILAYAQQLRHGNANRSPERNIKSRPRLHKVRFKAFLKEASCVGRFKQRRTQEFPAEE</sequence>
<dbReference type="Proteomes" id="UP001152484">
    <property type="component" value="Unassembled WGS sequence"/>
</dbReference>
<dbReference type="OrthoDB" id="847067at2759"/>
<protein>
    <submittedName>
        <fullName evidence="1">Uncharacterized protein</fullName>
    </submittedName>
</protein>
<dbReference type="EMBL" id="CAMAPE010000013">
    <property type="protein sequence ID" value="CAH9080643.1"/>
    <property type="molecule type" value="Genomic_DNA"/>
</dbReference>
<evidence type="ECO:0000313" key="1">
    <source>
        <dbReference type="EMBL" id="CAH9080643.1"/>
    </source>
</evidence>
<gene>
    <name evidence="1" type="ORF">CEURO_LOCUS7588</name>
</gene>
<comment type="caution">
    <text evidence="1">The sequence shown here is derived from an EMBL/GenBank/DDBJ whole genome shotgun (WGS) entry which is preliminary data.</text>
</comment>
<proteinExistence type="predicted"/>
<evidence type="ECO:0000313" key="2">
    <source>
        <dbReference type="Proteomes" id="UP001152484"/>
    </source>
</evidence>
<reference evidence="1" key="1">
    <citation type="submission" date="2022-07" db="EMBL/GenBank/DDBJ databases">
        <authorList>
            <person name="Macas J."/>
            <person name="Novak P."/>
            <person name="Neumann P."/>
        </authorList>
    </citation>
    <scope>NUCLEOTIDE SEQUENCE</scope>
</reference>
<organism evidence="1 2">
    <name type="scientific">Cuscuta europaea</name>
    <name type="common">European dodder</name>
    <dbReference type="NCBI Taxonomy" id="41803"/>
    <lineage>
        <taxon>Eukaryota</taxon>
        <taxon>Viridiplantae</taxon>
        <taxon>Streptophyta</taxon>
        <taxon>Embryophyta</taxon>
        <taxon>Tracheophyta</taxon>
        <taxon>Spermatophyta</taxon>
        <taxon>Magnoliopsida</taxon>
        <taxon>eudicotyledons</taxon>
        <taxon>Gunneridae</taxon>
        <taxon>Pentapetalae</taxon>
        <taxon>asterids</taxon>
        <taxon>lamiids</taxon>
        <taxon>Solanales</taxon>
        <taxon>Convolvulaceae</taxon>
        <taxon>Cuscuteae</taxon>
        <taxon>Cuscuta</taxon>
        <taxon>Cuscuta subgen. Cuscuta</taxon>
    </lineage>
</organism>
<accession>A0A9P0YZ83</accession>
<name>A0A9P0YZ83_CUSEU</name>
<dbReference type="AlphaFoldDB" id="A0A9P0YZ83"/>
<keyword evidence="2" id="KW-1185">Reference proteome</keyword>